<dbReference type="RefSeq" id="XP_022742546.1">
    <property type="nucleotide sequence ID" value="XM_022886811.1"/>
</dbReference>
<name>A0A6P5YR15_DURZI</name>
<feature type="domain" description="DC1" evidence="2">
    <location>
        <begin position="79"/>
        <end position="123"/>
    </location>
</feature>
<dbReference type="SUPFAM" id="SSF57889">
    <property type="entry name" value="Cysteine-rich domain"/>
    <property type="match status" value="2"/>
</dbReference>
<dbReference type="Proteomes" id="UP000515121">
    <property type="component" value="Unplaced"/>
</dbReference>
<reference evidence="4" key="1">
    <citation type="submission" date="2025-08" db="UniProtKB">
        <authorList>
            <consortium name="RefSeq"/>
        </authorList>
    </citation>
    <scope>IDENTIFICATION</scope>
    <source>
        <tissue evidence="4">Fruit stalk</tissue>
    </source>
</reference>
<dbReference type="InterPro" id="IPR004146">
    <property type="entry name" value="DC1"/>
</dbReference>
<evidence type="ECO:0000313" key="4">
    <source>
        <dbReference type="RefSeq" id="XP_022742546.1"/>
    </source>
</evidence>
<dbReference type="PANTHER" id="PTHR46288">
    <property type="entry name" value="PHORBOL-ESTER/DAG-TYPE DOMAIN-CONTAINING PROTEIN"/>
    <property type="match status" value="1"/>
</dbReference>
<evidence type="ECO:0000256" key="1">
    <source>
        <dbReference type="ARBA" id="ARBA00022737"/>
    </source>
</evidence>
<protein>
    <submittedName>
        <fullName evidence="4">Uncharacterized protein LOC111293830</fullName>
    </submittedName>
</protein>
<evidence type="ECO:0000259" key="2">
    <source>
        <dbReference type="Pfam" id="PF03107"/>
    </source>
</evidence>
<keyword evidence="1" id="KW-0677">Repeat</keyword>
<dbReference type="GeneID" id="111293830"/>
<keyword evidence="3" id="KW-1185">Reference proteome</keyword>
<dbReference type="AlphaFoldDB" id="A0A6P5YR15"/>
<feature type="domain" description="DC1" evidence="2">
    <location>
        <begin position="19"/>
        <end position="65"/>
    </location>
</feature>
<gene>
    <name evidence="4" type="primary">LOC111293830</name>
</gene>
<proteinExistence type="predicted"/>
<dbReference type="InterPro" id="IPR046349">
    <property type="entry name" value="C1-like_sf"/>
</dbReference>
<dbReference type="Pfam" id="PF03107">
    <property type="entry name" value="C1_2"/>
    <property type="match status" value="3"/>
</dbReference>
<dbReference type="KEGG" id="dzi:111293830"/>
<feature type="domain" description="DC1" evidence="2">
    <location>
        <begin position="133"/>
        <end position="180"/>
    </location>
</feature>
<dbReference type="OrthoDB" id="1877533at2759"/>
<dbReference type="PANTHER" id="PTHR46288:SF69">
    <property type="entry name" value="DC1 DOMAIN-CONTAINING PROTEIN"/>
    <property type="match status" value="1"/>
</dbReference>
<sequence length="481" mass="54240">METTGEMGRPDMDPVIQHFSHQHPLKLLNFQPQTTNTFICAGCKLEASGWFYFCSTCSYCLHKTCSRMPRNIQHQVDRKHTLVLLSSPVYATGSFKCNACGKLGTGFCYHCKDCQLDIHTLCIYKPSSVNTSTHHHTLELCFSPPYSNKKFQCDICKQFGSNHWLYRCGSCKYDVHMNCAMSNQFQPATEIQQTKQHILCPTDRANTQFQSVRAIQTQQTHQEQLLCQANGPHIQLQPVRGVQQRQQNQLLCHNIIASTHPQPVTGIQQTQEQKPNHSNSVNIQIQPIRAIQVQETHQEQLLCHTDRANTYAHHVTGIKQIQQQPQLLESQSFPPQFSKFRTDLPNSGSTFHHFSQPVIPIPHQQICAPYVQTLNPIPETGSSNWNQPYRVNGYKASMPTLAVHQQVPQPIHQTIGYTASMPNFAVVPLYVQPPNMTKQGNNLMGHVFQELVDGFIQQAGGTIFGSATSGDLPFDLDIGNS</sequence>
<accession>A0A6P5YR15</accession>
<evidence type="ECO:0000313" key="3">
    <source>
        <dbReference type="Proteomes" id="UP000515121"/>
    </source>
</evidence>
<organism evidence="3 4">
    <name type="scientific">Durio zibethinus</name>
    <name type="common">Durian</name>
    <dbReference type="NCBI Taxonomy" id="66656"/>
    <lineage>
        <taxon>Eukaryota</taxon>
        <taxon>Viridiplantae</taxon>
        <taxon>Streptophyta</taxon>
        <taxon>Embryophyta</taxon>
        <taxon>Tracheophyta</taxon>
        <taxon>Spermatophyta</taxon>
        <taxon>Magnoliopsida</taxon>
        <taxon>eudicotyledons</taxon>
        <taxon>Gunneridae</taxon>
        <taxon>Pentapetalae</taxon>
        <taxon>rosids</taxon>
        <taxon>malvids</taxon>
        <taxon>Malvales</taxon>
        <taxon>Malvaceae</taxon>
        <taxon>Helicteroideae</taxon>
        <taxon>Durio</taxon>
    </lineage>
</organism>